<dbReference type="InterPro" id="IPR039374">
    <property type="entry name" value="SIP_fam"/>
</dbReference>
<dbReference type="PROSITE" id="PS51384">
    <property type="entry name" value="FAD_FR"/>
    <property type="match status" value="1"/>
</dbReference>
<dbReference type="InterPro" id="IPR017938">
    <property type="entry name" value="Riboflavin_synthase-like_b-brl"/>
</dbReference>
<dbReference type="InterPro" id="IPR039261">
    <property type="entry name" value="FNR_nucleotide-bd"/>
</dbReference>
<dbReference type="Proteomes" id="UP001181622">
    <property type="component" value="Unassembled WGS sequence"/>
</dbReference>
<sequence length="362" mass="39369">MPDENTPLVTEAVVTVGDAAALIVALGDFWRSHDVDITSEPGRLTARLGLGEGELEVVEGGLTARLEGTDLGALELLRGYLTESLERFAGERGARIAWSGHMREAKTFADFREVRLVSARDVAPRIRRLTFTGEDIARFGSEKDIHVRMYFPPEGLAQPEWPRPGPDGRTVWPAEERRPEVRYYTVRRYDAGRGEIEIDFVMHADEGPGSAFAARAAPGSICGMAGPVGRSAPDAGWTLFAGDETALPAIARLLETMPRDAQGAAFIEVDCAGDEIALDAPAGVHVRWLHRRGAPAGATDLLISALRGVAWPGHDDVFAWVACEYGASKLIRKHLRTACGLPREKHLVVGYWERQTAEAEAA</sequence>
<comment type="caution">
    <text evidence="3">The sequence shown here is derived from an EMBL/GenBank/DDBJ whole genome shotgun (WGS) entry which is preliminary data.</text>
</comment>
<dbReference type="RefSeq" id="WP_309388251.1">
    <property type="nucleotide sequence ID" value="NZ_JADBEO010000002.1"/>
</dbReference>
<dbReference type="CDD" id="cd06193">
    <property type="entry name" value="siderophore_interacting"/>
    <property type="match status" value="1"/>
</dbReference>
<proteinExistence type="inferred from homology"/>
<dbReference type="InterPro" id="IPR007037">
    <property type="entry name" value="SIP_rossman_dom"/>
</dbReference>
<organism evidence="3 4">
    <name type="scientific">Chelatococcus sambhunathii</name>
    <dbReference type="NCBI Taxonomy" id="363953"/>
    <lineage>
        <taxon>Bacteria</taxon>
        <taxon>Pseudomonadati</taxon>
        <taxon>Pseudomonadota</taxon>
        <taxon>Alphaproteobacteria</taxon>
        <taxon>Hyphomicrobiales</taxon>
        <taxon>Chelatococcaceae</taxon>
        <taxon>Chelatococcus</taxon>
    </lineage>
</organism>
<comment type="similarity">
    <text evidence="1">Belongs to the SIP oxidoreductase family.</text>
</comment>
<evidence type="ECO:0000313" key="4">
    <source>
        <dbReference type="Proteomes" id="UP001181622"/>
    </source>
</evidence>
<feature type="domain" description="FAD-binding FR-type" evidence="2">
    <location>
        <begin position="109"/>
        <end position="234"/>
    </location>
</feature>
<dbReference type="InterPro" id="IPR017927">
    <property type="entry name" value="FAD-bd_FR_type"/>
</dbReference>
<dbReference type="PANTHER" id="PTHR30157:SF0">
    <property type="entry name" value="NADPH-DEPENDENT FERRIC-CHELATE REDUCTASE"/>
    <property type="match status" value="1"/>
</dbReference>
<protein>
    <submittedName>
        <fullName evidence="3">Siderophore-interacting protein</fullName>
    </submittedName>
</protein>
<dbReference type="SUPFAM" id="SSF63380">
    <property type="entry name" value="Riboflavin synthase domain-like"/>
    <property type="match status" value="1"/>
</dbReference>
<keyword evidence="4" id="KW-1185">Reference proteome</keyword>
<reference evidence="3" key="1">
    <citation type="submission" date="2020-10" db="EMBL/GenBank/DDBJ databases">
        <authorList>
            <person name="Abbas A."/>
            <person name="Razzaq R."/>
            <person name="Waqas M."/>
            <person name="Abbas N."/>
            <person name="Nielsen T.K."/>
            <person name="Hansen L.H."/>
            <person name="Hussain S."/>
            <person name="Shahid M."/>
        </authorList>
    </citation>
    <scope>NUCLEOTIDE SEQUENCE</scope>
    <source>
        <strain evidence="3">S14</strain>
    </source>
</reference>
<evidence type="ECO:0000313" key="3">
    <source>
        <dbReference type="EMBL" id="MDR4305198.1"/>
    </source>
</evidence>
<evidence type="ECO:0000259" key="2">
    <source>
        <dbReference type="PROSITE" id="PS51384"/>
    </source>
</evidence>
<accession>A0ABU1DAQ6</accession>
<dbReference type="InterPro" id="IPR014543">
    <property type="entry name" value="UCP028291"/>
</dbReference>
<gene>
    <name evidence="3" type="ORF">IHQ68_00970</name>
</gene>
<dbReference type="Pfam" id="PF04954">
    <property type="entry name" value="SIP"/>
    <property type="match status" value="1"/>
</dbReference>
<evidence type="ECO:0000256" key="1">
    <source>
        <dbReference type="ARBA" id="ARBA00035644"/>
    </source>
</evidence>
<dbReference type="Gene3D" id="2.40.30.10">
    <property type="entry name" value="Translation factors"/>
    <property type="match status" value="1"/>
</dbReference>
<dbReference type="EMBL" id="JADBEO010000002">
    <property type="protein sequence ID" value="MDR4305198.1"/>
    <property type="molecule type" value="Genomic_DNA"/>
</dbReference>
<dbReference type="Gene3D" id="3.40.50.80">
    <property type="entry name" value="Nucleotide-binding domain of ferredoxin-NADP reductase (FNR) module"/>
    <property type="match status" value="1"/>
</dbReference>
<dbReference type="Pfam" id="PF08021">
    <property type="entry name" value="FAD_binding_9"/>
    <property type="match status" value="1"/>
</dbReference>
<dbReference type="PANTHER" id="PTHR30157">
    <property type="entry name" value="FERRIC REDUCTASE, NADPH-DEPENDENT"/>
    <property type="match status" value="1"/>
</dbReference>
<dbReference type="Gene3D" id="3.30.310.50">
    <property type="entry name" value="Alpha-D-phosphohexomutase, C-terminal domain"/>
    <property type="match status" value="1"/>
</dbReference>
<dbReference type="InterPro" id="IPR013113">
    <property type="entry name" value="SIP_FAD-bd"/>
</dbReference>
<name>A0ABU1DAQ6_9HYPH</name>
<dbReference type="Pfam" id="PF09981">
    <property type="entry name" value="DUF2218"/>
    <property type="match status" value="1"/>
</dbReference>